<comment type="caution">
    <text evidence="2">The sequence shown here is derived from an EMBL/GenBank/DDBJ whole genome shotgun (WGS) entry which is preliminary data.</text>
</comment>
<proteinExistence type="predicted"/>
<feature type="domain" description="Protein CR006 P-loop" evidence="1">
    <location>
        <begin position="667"/>
        <end position="758"/>
    </location>
</feature>
<protein>
    <recommendedName>
        <fullName evidence="1">Protein CR006 P-loop domain-containing protein</fullName>
    </recommendedName>
</protein>
<dbReference type="Gene3D" id="3.40.50.300">
    <property type="entry name" value="P-loop containing nucleotide triphosphate hydrolases"/>
    <property type="match status" value="1"/>
</dbReference>
<evidence type="ECO:0000259" key="1">
    <source>
        <dbReference type="Pfam" id="PF13166"/>
    </source>
</evidence>
<dbReference type="SUPFAM" id="SSF52540">
    <property type="entry name" value="P-loop containing nucleoside triphosphate hydrolases"/>
    <property type="match status" value="1"/>
</dbReference>
<dbReference type="AlphaFoldDB" id="A0A179BDH9"/>
<dbReference type="InterPro" id="IPR027417">
    <property type="entry name" value="P-loop_NTPase"/>
</dbReference>
<gene>
    <name evidence="2" type="ORF">A4U53_33500</name>
</gene>
<sequence length="924" mass="101202">MGKTHAAIDRIEFVYKLTTSLTDENSTMSVTDDLLAFAKTRTAWEQDLFRRIYTQPDLTKADLDEVLALVKIAGSIEGIVSFAGPLPLAVEHVLHRPTDAAAVVLGSIGDVRNAMQLATAQTLTFAMEGITVVYGENGSGKSGYCKLLKQICRARKERTDDTVLENAYASGNRGRPALTVQFQVGAEEPRRQGWESGSPPPEALSRVTVFDSRLAPLYADKQDKIEFLPAGLDVLPRVVKACEDLSALLAAEIEPLRKVVATALPEIPKDTAQALAVAKLIEKTPLKQVPTETELRDLASWTEDDDLKEKRIDEEIRSDPAGRAREKSRGAGVVAGFESEIGSAEKLLSANAIAELNSKIQVHNAAKEAAALAASAEFQDDPFATVIGSNPWKQMFGFAEEVYKSTYGLPEFPTHGENEVCPLCAQELDTAALDRLDRLRQLVSNAAANDAAAKLKVVTDMLRVLDDLKLSTPQQIRTSLASFAPEGSDEVLVSEAAAAWASAAETTRATAIAAAKSSTVVADAAPLPDGVSESLKAWRERLQSSASAGMEAAADPERISKLKASQVEFKARKALHDNLDPILVRRTQVIDLIKLSGCIAPRHTAAISSKNTELCERHLTEDFRRQLEAEIKDLGIDYLPVIVKGKTDKGVSYVGPDLTKSITAKTSSILSEGEFRALSLACFFAEVNSIDGHDGIILDDPVSSLDHRHVRQVVTRIVKEAKKRQVIVFTHELSFYYELWHQATEASVPLTRHWIVKTEEHGFGTIRNGASPWQAKNTRDRLAFLETQLTTLLASPDPSSEEYERGITDVYTGLRETWERLVEEWLLGGVVGRFQPGVQTQSLSGVEVREEDYTSVYHGMRRVSELSGHDWSKGRLPSVPTPDEMRGEITNLRDYFGQLKKRSDELASKRKKLVSGPSVGKVMA</sequence>
<dbReference type="InterPro" id="IPR026866">
    <property type="entry name" value="CR006_AAA"/>
</dbReference>
<evidence type="ECO:0000313" key="2">
    <source>
        <dbReference type="EMBL" id="OAP89074.1"/>
    </source>
</evidence>
<organism evidence="2">
    <name type="scientific">Rhizobium leguminosarum</name>
    <dbReference type="NCBI Taxonomy" id="384"/>
    <lineage>
        <taxon>Bacteria</taxon>
        <taxon>Pseudomonadati</taxon>
        <taxon>Pseudomonadota</taxon>
        <taxon>Alphaproteobacteria</taxon>
        <taxon>Hyphomicrobiales</taxon>
        <taxon>Rhizobiaceae</taxon>
        <taxon>Rhizobium/Agrobacterium group</taxon>
        <taxon>Rhizobium</taxon>
    </lineage>
</organism>
<dbReference type="CDD" id="cd00267">
    <property type="entry name" value="ABC_ATPase"/>
    <property type="match status" value="1"/>
</dbReference>
<dbReference type="EMBL" id="LWBS01000441">
    <property type="protein sequence ID" value="OAP89074.1"/>
    <property type="molecule type" value="Genomic_DNA"/>
</dbReference>
<dbReference type="Pfam" id="PF13166">
    <property type="entry name" value="AAA_13"/>
    <property type="match status" value="1"/>
</dbReference>
<name>A0A179BDH9_RHILE</name>
<accession>A0A179BDH9</accession>
<reference evidence="2" key="1">
    <citation type="submission" date="2016-04" db="EMBL/GenBank/DDBJ databases">
        <title>Fast-growing isolate from the root nodules of Vavilovia formosa.</title>
        <authorList>
            <person name="Kimeklis A."/>
            <person name="Safronova V."/>
            <person name="Belimov A."/>
            <person name="Andronov E."/>
        </authorList>
    </citation>
    <scope>NUCLEOTIDE SEQUENCE [LARGE SCALE GENOMIC DNA]</scope>
    <source>
        <strain evidence="2">Vaf-46</strain>
    </source>
</reference>